<protein>
    <submittedName>
        <fullName evidence="1">Nucleotidyl transferase, PF09970 family</fullName>
    </submittedName>
</protein>
<dbReference type="EMBL" id="JAAIIJ010000015">
    <property type="protein sequence ID" value="NMN02189.1"/>
    <property type="molecule type" value="Genomic_DNA"/>
</dbReference>
<comment type="caution">
    <text evidence="1">The sequence shown here is derived from an EMBL/GenBank/DDBJ whole genome shotgun (WGS) entry which is preliminary data.</text>
</comment>
<reference evidence="1 2" key="1">
    <citation type="submission" date="2020-02" db="EMBL/GenBank/DDBJ databases">
        <title>Characterization of phylogenetic diversity of novel bifidobacterial species isolated in Czech ZOOs.</title>
        <authorList>
            <person name="Lugli G.A."/>
            <person name="Vera N.B."/>
            <person name="Ventura M."/>
        </authorList>
    </citation>
    <scope>NUCLEOTIDE SEQUENCE [LARGE SCALE GENOMIC DNA]</scope>
    <source>
        <strain evidence="1 2">DSM 109963</strain>
    </source>
</reference>
<dbReference type="RefSeq" id="WP_172145102.1">
    <property type="nucleotide sequence ID" value="NZ_JAAIIJ010000015.1"/>
</dbReference>
<keyword evidence="1" id="KW-0808">Transferase</keyword>
<keyword evidence="2" id="KW-1185">Reference proteome</keyword>
<dbReference type="GO" id="GO:0016740">
    <property type="term" value="F:transferase activity"/>
    <property type="evidence" value="ECO:0007669"/>
    <property type="project" value="UniProtKB-KW"/>
</dbReference>
<gene>
    <name evidence="1" type="ORF">G1C94_0811</name>
</gene>
<evidence type="ECO:0000313" key="2">
    <source>
        <dbReference type="Proteomes" id="UP000553756"/>
    </source>
</evidence>
<accession>A0ABX1T034</accession>
<dbReference type="Proteomes" id="UP000553756">
    <property type="component" value="Unassembled WGS sequence"/>
</dbReference>
<evidence type="ECO:0000313" key="1">
    <source>
        <dbReference type="EMBL" id="NMN02189.1"/>
    </source>
</evidence>
<proteinExistence type="predicted"/>
<name>A0ABX1T034_9BIFI</name>
<sequence>MEMNRTQIMELLDDLIEECLGRGITGTIAIYGGTAMAYHSPGLRTTQDVDSMFRPYETIRDAAQCVAQCHQVPADWLNMQIHDIMPPVADDDPQVYFDRDGLRVTFASKPYLLAMKAMSDRRSQKDLDDAAELFNLLGLDSWMGIDELVHRYYGRGSAGAQELFFEDIEDRALEMRREASSGRQ</sequence>
<organism evidence="1 2">
    <name type="scientific">Bifidobacterium panos</name>
    <dbReference type="NCBI Taxonomy" id="2675321"/>
    <lineage>
        <taxon>Bacteria</taxon>
        <taxon>Bacillati</taxon>
        <taxon>Actinomycetota</taxon>
        <taxon>Actinomycetes</taxon>
        <taxon>Bifidobacteriales</taxon>
        <taxon>Bifidobacteriaceae</taxon>
        <taxon>Bifidobacterium</taxon>
    </lineage>
</organism>